<reference evidence="2 3" key="1">
    <citation type="submission" date="2015-07" db="EMBL/GenBank/DDBJ databases">
        <title>Emmonsia species relationships and genome sequence.</title>
        <authorList>
            <consortium name="The Broad Institute Genomics Platform"/>
            <person name="Cuomo C.A."/>
            <person name="Munoz J.F."/>
            <person name="Imamovic A."/>
            <person name="Priest M.E."/>
            <person name="Young S."/>
            <person name="Clay O.K."/>
            <person name="McEwen J.G."/>
        </authorList>
    </citation>
    <scope>NUCLEOTIDE SEQUENCE [LARGE SCALE GENOMIC DNA]</scope>
    <source>
        <strain evidence="2 3">UAMH 9510</strain>
    </source>
</reference>
<evidence type="ECO:0000256" key="1">
    <source>
        <dbReference type="SAM" id="MobiDB-lite"/>
    </source>
</evidence>
<feature type="region of interest" description="Disordered" evidence="1">
    <location>
        <begin position="1"/>
        <end position="22"/>
    </location>
</feature>
<proteinExistence type="predicted"/>
<dbReference type="AlphaFoldDB" id="A0A1J9PVQ6"/>
<dbReference type="EMBL" id="LGRN01000002">
    <property type="protein sequence ID" value="OJD19978.1"/>
    <property type="molecule type" value="Genomic_DNA"/>
</dbReference>
<gene>
    <name evidence="2" type="ORF">AJ78_00174</name>
</gene>
<name>A0A1J9PVQ6_9EURO</name>
<evidence type="ECO:0000313" key="2">
    <source>
        <dbReference type="EMBL" id="OJD19978.1"/>
    </source>
</evidence>
<organism evidence="2 3">
    <name type="scientific">Emergomyces pasteurianus Ep9510</name>
    <dbReference type="NCBI Taxonomy" id="1447872"/>
    <lineage>
        <taxon>Eukaryota</taxon>
        <taxon>Fungi</taxon>
        <taxon>Dikarya</taxon>
        <taxon>Ascomycota</taxon>
        <taxon>Pezizomycotina</taxon>
        <taxon>Eurotiomycetes</taxon>
        <taxon>Eurotiomycetidae</taxon>
        <taxon>Onygenales</taxon>
        <taxon>Ajellomycetaceae</taxon>
        <taxon>Emergomyces</taxon>
    </lineage>
</organism>
<evidence type="ECO:0000313" key="3">
    <source>
        <dbReference type="Proteomes" id="UP000182235"/>
    </source>
</evidence>
<sequence length="59" mass="6424">MSKGLSTPRSTLNAEPTAGFSTKTPNASFYTCAALLLCSKDASFYENTSTLNNRHDYVE</sequence>
<dbReference type="VEuPathDB" id="FungiDB:AJ78_00174"/>
<comment type="caution">
    <text evidence="2">The sequence shown here is derived from an EMBL/GenBank/DDBJ whole genome shotgun (WGS) entry which is preliminary data.</text>
</comment>
<dbReference type="Proteomes" id="UP000182235">
    <property type="component" value="Unassembled WGS sequence"/>
</dbReference>
<keyword evidence="3" id="KW-1185">Reference proteome</keyword>
<protein>
    <submittedName>
        <fullName evidence="2">Uncharacterized protein</fullName>
    </submittedName>
</protein>
<accession>A0A1J9PVQ6</accession>